<reference evidence="1" key="1">
    <citation type="journal article" date="2015" name="Nature">
        <title>Complex archaea that bridge the gap between prokaryotes and eukaryotes.</title>
        <authorList>
            <person name="Spang A."/>
            <person name="Saw J.H."/>
            <person name="Jorgensen S.L."/>
            <person name="Zaremba-Niedzwiedzka K."/>
            <person name="Martijn J."/>
            <person name="Lind A.E."/>
            <person name="van Eijk R."/>
            <person name="Schleper C."/>
            <person name="Guy L."/>
            <person name="Ettema T.J."/>
        </authorList>
    </citation>
    <scope>NUCLEOTIDE SEQUENCE</scope>
</reference>
<dbReference type="EMBL" id="LAZR01000145">
    <property type="protein sequence ID" value="KKN86668.1"/>
    <property type="molecule type" value="Genomic_DNA"/>
</dbReference>
<accession>A0A0F9X533</accession>
<gene>
    <name evidence="1" type="ORF">LCGC14_0266310</name>
</gene>
<protein>
    <submittedName>
        <fullName evidence="1">Uncharacterized protein</fullName>
    </submittedName>
</protein>
<sequence length="36" mass="4226">MSQSSNVEVYNREAETKRRVDHNRKIDAIVKLPLVE</sequence>
<comment type="caution">
    <text evidence="1">The sequence shown here is derived from an EMBL/GenBank/DDBJ whole genome shotgun (WGS) entry which is preliminary data.</text>
</comment>
<proteinExistence type="predicted"/>
<name>A0A0F9X533_9ZZZZ</name>
<organism evidence="1">
    <name type="scientific">marine sediment metagenome</name>
    <dbReference type="NCBI Taxonomy" id="412755"/>
    <lineage>
        <taxon>unclassified sequences</taxon>
        <taxon>metagenomes</taxon>
        <taxon>ecological metagenomes</taxon>
    </lineage>
</organism>
<dbReference type="AlphaFoldDB" id="A0A0F9X533"/>
<evidence type="ECO:0000313" key="1">
    <source>
        <dbReference type="EMBL" id="KKN86668.1"/>
    </source>
</evidence>